<accession>A0A820GDB2</accession>
<dbReference type="EMBL" id="CAJOAX010039451">
    <property type="protein sequence ID" value="CAF4276174.1"/>
    <property type="molecule type" value="Genomic_DNA"/>
</dbReference>
<gene>
    <name evidence="1" type="ORF">OTI717_LOCUS41269</name>
</gene>
<evidence type="ECO:0000313" key="2">
    <source>
        <dbReference type="Proteomes" id="UP000663823"/>
    </source>
</evidence>
<sequence length="119" mass="13838">MYDHILALIRIVSYQPFHQCISAQWYNDETLLIDAILVFLYGTLEIEGMRCFISSQTNLFATLLVIAQVSPYDRICICAYGFLAEILTDEQMKELKITENISGFFFNILEQAWKDPTKR</sequence>
<dbReference type="AlphaFoldDB" id="A0A820GDB2"/>
<name>A0A820GDB2_9BILA</name>
<evidence type="ECO:0000313" key="1">
    <source>
        <dbReference type="EMBL" id="CAF4276174.1"/>
    </source>
</evidence>
<reference evidence="1" key="1">
    <citation type="submission" date="2021-02" db="EMBL/GenBank/DDBJ databases">
        <authorList>
            <person name="Nowell W R."/>
        </authorList>
    </citation>
    <scope>NUCLEOTIDE SEQUENCE</scope>
</reference>
<comment type="caution">
    <text evidence="1">The sequence shown here is derived from an EMBL/GenBank/DDBJ whole genome shotgun (WGS) entry which is preliminary data.</text>
</comment>
<feature type="non-terminal residue" evidence="1">
    <location>
        <position position="119"/>
    </location>
</feature>
<organism evidence="1 2">
    <name type="scientific">Rotaria sordida</name>
    <dbReference type="NCBI Taxonomy" id="392033"/>
    <lineage>
        <taxon>Eukaryota</taxon>
        <taxon>Metazoa</taxon>
        <taxon>Spiralia</taxon>
        <taxon>Gnathifera</taxon>
        <taxon>Rotifera</taxon>
        <taxon>Eurotatoria</taxon>
        <taxon>Bdelloidea</taxon>
        <taxon>Philodinida</taxon>
        <taxon>Philodinidae</taxon>
        <taxon>Rotaria</taxon>
    </lineage>
</organism>
<proteinExistence type="predicted"/>
<dbReference type="Proteomes" id="UP000663823">
    <property type="component" value="Unassembled WGS sequence"/>
</dbReference>
<protein>
    <submittedName>
        <fullName evidence="1">Uncharacterized protein</fullName>
    </submittedName>
</protein>